<accession>A0A9Q1BY78</accession>
<evidence type="ECO:0000259" key="2">
    <source>
        <dbReference type="PROSITE" id="PS50022"/>
    </source>
</evidence>
<dbReference type="Gene3D" id="2.60.120.1000">
    <property type="match status" value="1"/>
</dbReference>
<dbReference type="OrthoDB" id="6262482at2759"/>
<dbReference type="SMART" id="SM00231">
    <property type="entry name" value="FA58C"/>
    <property type="match status" value="2"/>
</dbReference>
<dbReference type="Proteomes" id="UP001152320">
    <property type="component" value="Chromosome 10"/>
</dbReference>
<feature type="domain" description="F5/8 type C" evidence="2">
    <location>
        <begin position="61"/>
        <end position="205"/>
    </location>
</feature>
<dbReference type="PROSITE" id="PS01286">
    <property type="entry name" value="FA58C_2"/>
    <property type="match status" value="1"/>
</dbReference>
<proteinExistence type="predicted"/>
<comment type="caution">
    <text evidence="3">The sequence shown here is derived from an EMBL/GenBank/DDBJ whole genome shotgun (WGS) entry which is preliminary data.</text>
</comment>
<feature type="chain" id="PRO_5040340571" evidence="1">
    <location>
        <begin position="30"/>
        <end position="539"/>
    </location>
</feature>
<feature type="signal peptide" evidence="1">
    <location>
        <begin position="1"/>
        <end position="29"/>
    </location>
</feature>
<reference evidence="3" key="1">
    <citation type="submission" date="2021-10" db="EMBL/GenBank/DDBJ databases">
        <title>Tropical sea cucumber genome reveals ecological adaptation and Cuvierian tubules defense mechanism.</title>
        <authorList>
            <person name="Chen T."/>
        </authorList>
    </citation>
    <scope>NUCLEOTIDE SEQUENCE</scope>
    <source>
        <strain evidence="3">Nanhai2018</strain>
        <tissue evidence="3">Muscle</tissue>
    </source>
</reference>
<dbReference type="InterPro" id="IPR000421">
    <property type="entry name" value="FA58C"/>
</dbReference>
<dbReference type="EMBL" id="JAIZAY010000010">
    <property type="protein sequence ID" value="KAJ8035057.1"/>
    <property type="molecule type" value="Genomic_DNA"/>
</dbReference>
<keyword evidence="1" id="KW-0732">Signal</keyword>
<dbReference type="Gene3D" id="2.60.120.260">
    <property type="entry name" value="Galactose-binding domain-like"/>
    <property type="match status" value="2"/>
</dbReference>
<dbReference type="AlphaFoldDB" id="A0A9Q1BY78"/>
<dbReference type="PROSITE" id="PS01285">
    <property type="entry name" value="FA58C_1"/>
    <property type="match status" value="1"/>
</dbReference>
<dbReference type="PANTHER" id="PTHR24543">
    <property type="entry name" value="MULTICOPPER OXIDASE-RELATED"/>
    <property type="match status" value="1"/>
</dbReference>
<dbReference type="CDD" id="cd00057">
    <property type="entry name" value="FA58C"/>
    <property type="match status" value="1"/>
</dbReference>
<organism evidence="3 4">
    <name type="scientific">Holothuria leucospilota</name>
    <name type="common">Black long sea cucumber</name>
    <name type="synonym">Mertensiothuria leucospilota</name>
    <dbReference type="NCBI Taxonomy" id="206669"/>
    <lineage>
        <taxon>Eukaryota</taxon>
        <taxon>Metazoa</taxon>
        <taxon>Echinodermata</taxon>
        <taxon>Eleutherozoa</taxon>
        <taxon>Echinozoa</taxon>
        <taxon>Holothuroidea</taxon>
        <taxon>Aspidochirotacea</taxon>
        <taxon>Aspidochirotida</taxon>
        <taxon>Holothuriidae</taxon>
        <taxon>Holothuria</taxon>
    </lineage>
</organism>
<gene>
    <name evidence="3" type="ORF">HOLleu_22146</name>
</gene>
<keyword evidence="4" id="KW-1185">Reference proteome</keyword>
<name>A0A9Q1BY78_HOLLE</name>
<evidence type="ECO:0000313" key="3">
    <source>
        <dbReference type="EMBL" id="KAJ8035057.1"/>
    </source>
</evidence>
<evidence type="ECO:0000313" key="4">
    <source>
        <dbReference type="Proteomes" id="UP001152320"/>
    </source>
</evidence>
<dbReference type="Pfam" id="PF00754">
    <property type="entry name" value="F5_F8_type_C"/>
    <property type="match status" value="2"/>
</dbReference>
<feature type="domain" description="F5/8 type C" evidence="2">
    <location>
        <begin position="238"/>
        <end position="387"/>
    </location>
</feature>
<dbReference type="SUPFAM" id="SSF49785">
    <property type="entry name" value="Galactose-binding domain-like"/>
    <property type="match status" value="2"/>
</dbReference>
<sequence length="539" mass="59075">MAACQRLKTAVVACFVVIICSFGVVEVGASQCENATAEGWISVGGSNIYCAFLTEQIFLACSDALGVADPSIISDAQINASSSLSTKYSGSHVRLDDSDGWIAGVSDNNQYVVFDMAALPRVTGITLQGSPSGSDRVLTFVVKKSFDGVEYLSYKEGGTLVTFNGPSPGGSVSYEFQEPFSSRYVQVTPKSWDTSITMRLELYGCYEATKDSKADIISSRTSSGWYVFNSVFRYYYEKFGTTGTVVSGKVTVDSMTASSESTGTNAAAYGDYKRYSNAGCWIATATSNQWLQADLGIHKMVTKIEVKGASANNAVETYHVYYSSDGVNFTPYQFRGQTVLINGPEAGSGTSLELESFASVLITQYIRIYPQSWTGTYPAVTVRFYGTSIVAADCDTWYSEGFTDPGYYQIEKNNEEFVAYCPFGVSQDYNSCQSYFDAGYSVTGYYQLDPDGSGGQGTFEVYCDFDTIISGAILTYVSLSCSFPLFLFTTDYFLPAFCYGLWSQVKPITAKDHRRTRLKFNNLMIIYNLLISLKFTIIN</sequence>
<dbReference type="InterPro" id="IPR008979">
    <property type="entry name" value="Galactose-bd-like_sf"/>
</dbReference>
<dbReference type="PROSITE" id="PS50022">
    <property type="entry name" value="FA58C_3"/>
    <property type="match status" value="2"/>
</dbReference>
<evidence type="ECO:0000256" key="1">
    <source>
        <dbReference type="SAM" id="SignalP"/>
    </source>
</evidence>
<protein>
    <submittedName>
        <fullName evidence="3">Neuropilin-1</fullName>
    </submittedName>
</protein>